<dbReference type="PANTHER" id="PTHR24123">
    <property type="entry name" value="ANKYRIN REPEAT-CONTAINING"/>
    <property type="match status" value="1"/>
</dbReference>
<feature type="repeat" description="ANK" evidence="3">
    <location>
        <begin position="559"/>
        <end position="591"/>
    </location>
</feature>
<keyword evidence="2 3" id="KW-0040">ANK repeat</keyword>
<feature type="repeat" description="ANK" evidence="3">
    <location>
        <begin position="526"/>
        <end position="558"/>
    </location>
</feature>
<evidence type="ECO:0000256" key="3">
    <source>
        <dbReference type="PROSITE-ProRule" id="PRU00023"/>
    </source>
</evidence>
<comment type="caution">
    <text evidence="4">The sequence shown here is derived from an EMBL/GenBank/DDBJ whole genome shotgun (WGS) entry which is preliminary data.</text>
</comment>
<feature type="repeat" description="ANK" evidence="3">
    <location>
        <begin position="715"/>
        <end position="748"/>
    </location>
</feature>
<dbReference type="OrthoDB" id="78436at2759"/>
<keyword evidence="5" id="KW-1185">Reference proteome</keyword>
<dbReference type="AlphaFoldDB" id="A0A1V9Z0A0"/>
<feature type="repeat" description="ANK" evidence="3">
    <location>
        <begin position="38"/>
        <end position="70"/>
    </location>
</feature>
<evidence type="ECO:0000256" key="2">
    <source>
        <dbReference type="ARBA" id="ARBA00023043"/>
    </source>
</evidence>
<dbReference type="InterPro" id="IPR036770">
    <property type="entry name" value="Ankyrin_rpt-contain_sf"/>
</dbReference>
<dbReference type="PRINTS" id="PR01415">
    <property type="entry name" value="ANKYRIN"/>
</dbReference>
<dbReference type="PROSITE" id="PS50297">
    <property type="entry name" value="ANK_REP_REGION"/>
    <property type="match status" value="9"/>
</dbReference>
<dbReference type="PANTHER" id="PTHR24123:SF33">
    <property type="entry name" value="PROTEIN HOS4"/>
    <property type="match status" value="1"/>
</dbReference>
<evidence type="ECO:0000313" key="5">
    <source>
        <dbReference type="Proteomes" id="UP000243579"/>
    </source>
</evidence>
<sequence length="771" mass="81450">MDNDSVTALLHLAINGDAAATASLLSEVKLRGVGLQTMGTTLLVLAVQAHDLDAIETLLAHGLDPNAWDSQEITPLIAATQKGYSEVVEMLLRHHVNVNTITPCGVTALQEACRFGHVAMAERLLELGADTEACGEDGVTALCLAFDNNDIATAELLHRYKANPNVSLWGNPLFLLSVDIHSVDFMKLLVEVYDIDVNQTDANGNTALMLATRRGFNDIVDYLLPKSDVNLVAHPGYSALAIAAAAGNLPLVELLVAHGAKVEPDSTTEEAPLEAASAQGRVAVVEYLVPLVRDVDRMNAEGTTALYSAVFNGMENVLGSLCRRANLDLVMKNGATYLCAACFDGNLPLVEGLLRYGANPNAADLEGNTPIMHALLNKHLTIVQRLLEEKVDLNVQNLKGEPSLFKARSAASLKLLLDAGADTSITRPNGCTVLAKVICLGNAEMASLLLPFVDVNAPIMRTTALRLAVETRNERLVKLLLDHGADVDQAAENGRTALHLAAQLGDATLIELLLEHTKAIDQTFPDGCTALSTAVEFGTVEAVAALIRHGANVHHVNESGLTLLHVASAVGRTEVVPLLLAAGVDVAAVDEQGWSAFALAVDKNHVAVVSLLLPLVDPNAMIVSSIAPGLIPYSGAPFKSFYAGFGVIHMAYDVADDPTMLGALIKSPVVNINLRDAARRHGLTALHGACARGLERTVQLLLSHPELDINLPDEEGNTALHLACRNGHVPVVGALLASPAVDVTARNKTGEDCVAMADGQPAVLALLAETT</sequence>
<dbReference type="Pfam" id="PF12796">
    <property type="entry name" value="Ank_2"/>
    <property type="match status" value="5"/>
</dbReference>
<evidence type="ECO:0000256" key="1">
    <source>
        <dbReference type="ARBA" id="ARBA00022737"/>
    </source>
</evidence>
<reference evidence="4 5" key="1">
    <citation type="journal article" date="2014" name="Genome Biol. Evol.">
        <title>The secreted proteins of Achlya hypogyna and Thraustotheca clavata identify the ancestral oomycete secretome and reveal gene acquisitions by horizontal gene transfer.</title>
        <authorList>
            <person name="Misner I."/>
            <person name="Blouin N."/>
            <person name="Leonard G."/>
            <person name="Richards T.A."/>
            <person name="Lane C.E."/>
        </authorList>
    </citation>
    <scope>NUCLEOTIDE SEQUENCE [LARGE SCALE GENOMIC DNA]</scope>
    <source>
        <strain evidence="4 5">ATCC 48635</strain>
    </source>
</reference>
<feature type="repeat" description="ANK" evidence="3">
    <location>
        <begin position="71"/>
        <end position="103"/>
    </location>
</feature>
<dbReference type="Gene3D" id="1.25.40.20">
    <property type="entry name" value="Ankyrin repeat-containing domain"/>
    <property type="match status" value="5"/>
</dbReference>
<protein>
    <submittedName>
        <fullName evidence="4">Ankyrin repeat protein</fullName>
    </submittedName>
</protein>
<dbReference type="InterPro" id="IPR051165">
    <property type="entry name" value="Multifunctional_ANK_Repeat"/>
</dbReference>
<feature type="repeat" description="ANK" evidence="3">
    <location>
        <begin position="235"/>
        <end position="267"/>
    </location>
</feature>
<organism evidence="4 5">
    <name type="scientific">Achlya hypogyna</name>
    <name type="common">Oomycete</name>
    <name type="synonym">Protoachlya hypogyna</name>
    <dbReference type="NCBI Taxonomy" id="1202772"/>
    <lineage>
        <taxon>Eukaryota</taxon>
        <taxon>Sar</taxon>
        <taxon>Stramenopiles</taxon>
        <taxon>Oomycota</taxon>
        <taxon>Saprolegniomycetes</taxon>
        <taxon>Saprolegniales</taxon>
        <taxon>Achlyaceae</taxon>
        <taxon>Achlya</taxon>
    </lineage>
</organism>
<dbReference type="SMART" id="SM00248">
    <property type="entry name" value="ANK"/>
    <property type="match status" value="20"/>
</dbReference>
<name>A0A1V9Z0A0_ACHHY</name>
<dbReference type="Pfam" id="PF00023">
    <property type="entry name" value="Ank"/>
    <property type="match status" value="1"/>
</dbReference>
<feature type="repeat" description="ANK" evidence="3">
    <location>
        <begin position="104"/>
        <end position="136"/>
    </location>
</feature>
<accession>A0A1V9Z0A0</accession>
<feature type="repeat" description="ANK" evidence="3">
    <location>
        <begin position="333"/>
        <end position="365"/>
    </location>
</feature>
<feature type="repeat" description="ANK" evidence="3">
    <location>
        <begin position="460"/>
        <end position="492"/>
    </location>
</feature>
<dbReference type="SUPFAM" id="SSF48403">
    <property type="entry name" value="Ankyrin repeat"/>
    <property type="match status" value="3"/>
</dbReference>
<feature type="repeat" description="ANK" evidence="3">
    <location>
        <begin position="493"/>
        <end position="516"/>
    </location>
</feature>
<dbReference type="Proteomes" id="UP000243579">
    <property type="component" value="Unassembled WGS sequence"/>
</dbReference>
<dbReference type="InterPro" id="IPR002110">
    <property type="entry name" value="Ankyrin_rpt"/>
</dbReference>
<keyword evidence="1" id="KW-0677">Repeat</keyword>
<dbReference type="EMBL" id="JNBR01000539">
    <property type="protein sequence ID" value="OQR91353.1"/>
    <property type="molecule type" value="Genomic_DNA"/>
</dbReference>
<dbReference type="STRING" id="1202772.A0A1V9Z0A0"/>
<dbReference type="PROSITE" id="PS50088">
    <property type="entry name" value="ANK_REPEAT"/>
    <property type="match status" value="11"/>
</dbReference>
<proteinExistence type="predicted"/>
<feature type="repeat" description="ANK" evidence="3">
    <location>
        <begin position="366"/>
        <end position="398"/>
    </location>
</feature>
<gene>
    <name evidence="4" type="ORF">ACHHYP_04762</name>
</gene>
<evidence type="ECO:0000313" key="4">
    <source>
        <dbReference type="EMBL" id="OQR91353.1"/>
    </source>
</evidence>